<evidence type="ECO:0000256" key="3">
    <source>
        <dbReference type="ARBA" id="ARBA00022475"/>
    </source>
</evidence>
<accession>A0A7X3MPR7</accession>
<dbReference type="EMBL" id="WURB01000003">
    <property type="protein sequence ID" value="MXQ10927.1"/>
    <property type="molecule type" value="Genomic_DNA"/>
</dbReference>
<feature type="transmembrane region" description="Helical" evidence="7">
    <location>
        <begin position="110"/>
        <end position="130"/>
    </location>
</feature>
<keyword evidence="3" id="KW-1003">Cell membrane</keyword>
<keyword evidence="5 7" id="KW-1133">Transmembrane helix</keyword>
<evidence type="ECO:0000256" key="4">
    <source>
        <dbReference type="ARBA" id="ARBA00022692"/>
    </source>
</evidence>
<feature type="transmembrane region" description="Helical" evidence="7">
    <location>
        <begin position="44"/>
        <end position="70"/>
    </location>
</feature>
<evidence type="ECO:0000313" key="8">
    <source>
        <dbReference type="EMBL" id="MXQ10927.1"/>
    </source>
</evidence>
<comment type="caution">
    <text evidence="8">The sequence shown here is derived from an EMBL/GenBank/DDBJ whole genome shotgun (WGS) entry which is preliminary data.</text>
</comment>
<evidence type="ECO:0000313" key="9">
    <source>
        <dbReference type="Proteomes" id="UP000436483"/>
    </source>
</evidence>
<keyword evidence="6 7" id="KW-0472">Membrane</keyword>
<organism evidence="8 9">
    <name type="scientific">Microvirga makkahensis</name>
    <dbReference type="NCBI Taxonomy" id="1128670"/>
    <lineage>
        <taxon>Bacteria</taxon>
        <taxon>Pseudomonadati</taxon>
        <taxon>Pseudomonadota</taxon>
        <taxon>Alphaproteobacteria</taxon>
        <taxon>Hyphomicrobiales</taxon>
        <taxon>Methylobacteriaceae</taxon>
        <taxon>Microvirga</taxon>
    </lineage>
</organism>
<comment type="subcellular location">
    <subcellularLocation>
        <location evidence="1">Cell membrane</location>
        <topology evidence="1">Multi-pass membrane protein</topology>
    </subcellularLocation>
</comment>
<proteinExistence type="inferred from homology"/>
<dbReference type="Proteomes" id="UP000436483">
    <property type="component" value="Unassembled WGS sequence"/>
</dbReference>
<dbReference type="PANTHER" id="PTHR40043:SF1">
    <property type="entry name" value="UPF0719 INNER MEMBRANE PROTEIN YJFL"/>
    <property type="match status" value="1"/>
</dbReference>
<keyword evidence="4 7" id="KW-0812">Transmembrane</keyword>
<dbReference type="Pfam" id="PF03994">
    <property type="entry name" value="DUF350"/>
    <property type="match status" value="1"/>
</dbReference>
<evidence type="ECO:0000256" key="6">
    <source>
        <dbReference type="ARBA" id="ARBA00023136"/>
    </source>
</evidence>
<reference evidence="8 9" key="1">
    <citation type="submission" date="2019-12" db="EMBL/GenBank/DDBJ databases">
        <authorList>
            <person name="Yuan C.-G."/>
        </authorList>
    </citation>
    <scope>NUCLEOTIDE SEQUENCE [LARGE SCALE GENOMIC DNA]</scope>
    <source>
        <strain evidence="8 9">KCTC 23863</strain>
    </source>
</reference>
<dbReference type="PANTHER" id="PTHR40043">
    <property type="entry name" value="UPF0719 INNER MEMBRANE PROTEIN YJFL"/>
    <property type="match status" value="1"/>
</dbReference>
<comment type="similarity">
    <text evidence="2">Belongs to the UPF0719 family.</text>
</comment>
<dbReference type="InterPro" id="IPR007140">
    <property type="entry name" value="DUF350"/>
</dbReference>
<name>A0A7X3MPR7_9HYPH</name>
<dbReference type="RefSeq" id="WP_160883533.1">
    <property type="nucleotide sequence ID" value="NZ_WURB01000003.1"/>
</dbReference>
<protein>
    <submittedName>
        <fullName evidence="8">DUF350 domain-containing protein</fullName>
    </submittedName>
</protein>
<dbReference type="AlphaFoldDB" id="A0A7X3MPR7"/>
<feature type="transmembrane region" description="Helical" evidence="7">
    <location>
        <begin position="76"/>
        <end position="98"/>
    </location>
</feature>
<feature type="transmembrane region" description="Helical" evidence="7">
    <location>
        <begin position="12"/>
        <end position="32"/>
    </location>
</feature>
<dbReference type="OrthoDB" id="5573330at2"/>
<evidence type="ECO:0000256" key="7">
    <source>
        <dbReference type="SAM" id="Phobius"/>
    </source>
</evidence>
<dbReference type="GO" id="GO:0005886">
    <property type="term" value="C:plasma membrane"/>
    <property type="evidence" value="ECO:0007669"/>
    <property type="project" value="UniProtKB-SubCell"/>
</dbReference>
<evidence type="ECO:0000256" key="2">
    <source>
        <dbReference type="ARBA" id="ARBA00005779"/>
    </source>
</evidence>
<keyword evidence="9" id="KW-1185">Reference proteome</keyword>
<sequence length="133" mass="14003">MTSTLAGLFDFLVFFVIAVVLVALYLGIYTLATMHNEFALIRRNVVSASTALGFSLVGFALPLGSAIVHAQGIVDLLVWGLVALAVQIVVYWLVRIVMPNLSQRIAGGEMAAALFLGASSLSAGIINAASMTF</sequence>
<evidence type="ECO:0000256" key="1">
    <source>
        <dbReference type="ARBA" id="ARBA00004651"/>
    </source>
</evidence>
<reference evidence="8 9" key="2">
    <citation type="submission" date="2020-01" db="EMBL/GenBank/DDBJ databases">
        <title>Microvirga sp. nov., an arsenate reduction bacterium isolated from Tibet hotspring sediments.</title>
        <authorList>
            <person name="Xian W.-D."/>
            <person name="Li W.-J."/>
        </authorList>
    </citation>
    <scope>NUCLEOTIDE SEQUENCE [LARGE SCALE GENOMIC DNA]</scope>
    <source>
        <strain evidence="8 9">KCTC 23863</strain>
    </source>
</reference>
<gene>
    <name evidence="8" type="ORF">GR328_05580</name>
</gene>
<evidence type="ECO:0000256" key="5">
    <source>
        <dbReference type="ARBA" id="ARBA00022989"/>
    </source>
</evidence>